<evidence type="ECO:0000313" key="2">
    <source>
        <dbReference type="Proteomes" id="UP000424425"/>
    </source>
</evidence>
<keyword evidence="2" id="KW-1185">Reference proteome</keyword>
<evidence type="ECO:0000313" key="1">
    <source>
        <dbReference type="EMBL" id="QGJ97005.1"/>
    </source>
</evidence>
<protein>
    <submittedName>
        <fullName evidence="1">Helix-turn-helix DNA binding domain protein</fullName>
    </submittedName>
</protein>
<dbReference type="EMBL" id="MN586059">
    <property type="protein sequence ID" value="QGJ97005.1"/>
    <property type="molecule type" value="Genomic_DNA"/>
</dbReference>
<dbReference type="KEGG" id="vg:80005757"/>
<proteinExistence type="predicted"/>
<organism evidence="1 2">
    <name type="scientific">Microbacterium phage Teamocil</name>
    <dbReference type="NCBI Taxonomy" id="2656554"/>
    <lineage>
        <taxon>Viruses</taxon>
        <taxon>Duplodnaviria</taxon>
        <taxon>Heunggongvirae</taxon>
        <taxon>Uroviricota</taxon>
        <taxon>Caudoviricetes</taxon>
        <taxon>Hodgkinviridae</taxon>
        <taxon>Metamorphoovirus</taxon>
        <taxon>Metamorphoovirus teamocil</taxon>
    </lineage>
</organism>
<dbReference type="Proteomes" id="UP000424425">
    <property type="component" value="Segment"/>
</dbReference>
<reference evidence="1 2" key="1">
    <citation type="submission" date="2019-10" db="EMBL/GenBank/DDBJ databases">
        <authorList>
            <person name="Aull H.A."/>
            <person name="Lauer M.J."/>
            <person name="Garlena R.A."/>
            <person name="Russell D.A."/>
            <person name="Pope W.H."/>
            <person name="Jacobs-Sera D."/>
            <person name="Hatfull G.F."/>
        </authorList>
    </citation>
    <scope>NUCLEOTIDE SEQUENCE [LARGE SCALE GENOMIC DNA]</scope>
</reference>
<dbReference type="RefSeq" id="YP_010752082.1">
    <property type="nucleotide sequence ID" value="NC_073376.1"/>
</dbReference>
<dbReference type="GeneID" id="80005757"/>
<sequence length="84" mass="9430">MGRSLMPELPAWAVDIIEARAQATGMSYDEALLASLDMRALDPQAESLGWAVAHGERAKDVARRTHYARSTVEAATTRYRRRER</sequence>
<accession>A0A649VYB2</accession>
<gene>
    <name evidence="1" type="primary">54</name>
    <name evidence="1" type="ORF">PBI_TEAMOCIL_54</name>
</gene>
<name>A0A649VYB2_9CAUD</name>